<organism evidence="3 4">
    <name type="scientific">Desulfoluna limicola</name>
    <dbReference type="NCBI Taxonomy" id="2810562"/>
    <lineage>
        <taxon>Bacteria</taxon>
        <taxon>Pseudomonadati</taxon>
        <taxon>Thermodesulfobacteriota</taxon>
        <taxon>Desulfobacteria</taxon>
        <taxon>Desulfobacterales</taxon>
        <taxon>Desulfolunaceae</taxon>
        <taxon>Desulfoluna</taxon>
    </lineage>
</organism>
<keyword evidence="4" id="KW-1185">Reference proteome</keyword>
<dbReference type="InterPro" id="IPR002931">
    <property type="entry name" value="Transglutaminase-like"/>
</dbReference>
<dbReference type="EMBL" id="AP024488">
    <property type="protein sequence ID" value="BCS95359.1"/>
    <property type="molecule type" value="Genomic_DNA"/>
</dbReference>
<dbReference type="InterPro" id="IPR038765">
    <property type="entry name" value="Papain-like_cys_pep_sf"/>
</dbReference>
<gene>
    <name evidence="3" type="ORF">DSLASN_09910</name>
</gene>
<feature type="chain" id="PRO_5047240996" evidence="1">
    <location>
        <begin position="22"/>
        <end position="339"/>
    </location>
</feature>
<sequence length="339" mass="36999">MKYLATALMIFSLCIATPVMAAAPSGTVTIHVTPAVEAEAAELKLWIPYPLSDKSQTISDATITGNHSTSGIYRDPASEAVYLHAAWTKPVEEPRLTLSFHITQADRSQTIGHDTGAPFPVEVARYLESTPFVPADSMEMKRIAGIATQGKSGTLEKARGVYDWVVDNTFRDPAVKGCGLAEPSRTLNACKGGGKCADLSAVFVTIARAAGIPARDVYGLRLSTPKEGDITSAFHCWAEFYLPVTGWVMVDPADVRKMMLVHNLELKDAGDWREFFWAGDNLFRVTLEKDARGVVFHGDSPLTPLNYFMYPQAKVDGVPLNQFDPKAFSYNVSFKADKG</sequence>
<reference evidence="3 4" key="1">
    <citation type="submission" date="2021-02" db="EMBL/GenBank/DDBJ databases">
        <title>Complete genome of Desulfoluna sp. strain ASN36.</title>
        <authorList>
            <person name="Takahashi A."/>
            <person name="Kojima H."/>
            <person name="Fukui M."/>
        </authorList>
    </citation>
    <scope>NUCLEOTIDE SEQUENCE [LARGE SCALE GENOMIC DNA]</scope>
    <source>
        <strain evidence="3 4">ASN36</strain>
    </source>
</reference>
<evidence type="ECO:0000313" key="4">
    <source>
        <dbReference type="Proteomes" id="UP001320148"/>
    </source>
</evidence>
<dbReference type="RefSeq" id="WP_236891615.1">
    <property type="nucleotide sequence ID" value="NZ_AP024488.1"/>
</dbReference>
<evidence type="ECO:0000256" key="1">
    <source>
        <dbReference type="SAM" id="SignalP"/>
    </source>
</evidence>
<dbReference type="SUPFAM" id="SSF54001">
    <property type="entry name" value="Cysteine proteinases"/>
    <property type="match status" value="1"/>
</dbReference>
<protein>
    <submittedName>
        <fullName evidence="3">Transglutaminase</fullName>
    </submittedName>
</protein>
<dbReference type="Proteomes" id="UP001320148">
    <property type="component" value="Chromosome"/>
</dbReference>
<name>A0ABM7PDW5_9BACT</name>
<dbReference type="PANTHER" id="PTHR38339:SF1">
    <property type="entry name" value="TRANSGLUTAMINASE-LIKE DOMAIN-CONTAINING PROTEIN"/>
    <property type="match status" value="1"/>
</dbReference>
<evidence type="ECO:0000259" key="2">
    <source>
        <dbReference type="SMART" id="SM00460"/>
    </source>
</evidence>
<dbReference type="PANTHER" id="PTHR38339">
    <property type="entry name" value="TRANSGLUTAMINASE DOMAIN PROTEIN"/>
    <property type="match status" value="1"/>
</dbReference>
<accession>A0ABM7PDW5</accession>
<feature type="signal peptide" evidence="1">
    <location>
        <begin position="1"/>
        <end position="21"/>
    </location>
</feature>
<dbReference type="Gene3D" id="3.10.620.30">
    <property type="match status" value="1"/>
</dbReference>
<dbReference type="Pfam" id="PF01841">
    <property type="entry name" value="Transglut_core"/>
    <property type="match status" value="1"/>
</dbReference>
<feature type="domain" description="Transglutaminase-like" evidence="2">
    <location>
        <begin position="186"/>
        <end position="254"/>
    </location>
</feature>
<proteinExistence type="predicted"/>
<dbReference type="SMART" id="SM00460">
    <property type="entry name" value="TGc"/>
    <property type="match status" value="1"/>
</dbReference>
<evidence type="ECO:0000313" key="3">
    <source>
        <dbReference type="EMBL" id="BCS95359.1"/>
    </source>
</evidence>
<keyword evidence="1" id="KW-0732">Signal</keyword>